<evidence type="ECO:0000313" key="1">
    <source>
        <dbReference type="EMBL" id="GBN02506.1"/>
    </source>
</evidence>
<evidence type="ECO:0000313" key="2">
    <source>
        <dbReference type="Proteomes" id="UP000499080"/>
    </source>
</evidence>
<reference evidence="1 2" key="1">
    <citation type="journal article" date="2019" name="Sci. Rep.">
        <title>Orb-weaving spider Araneus ventricosus genome elucidates the spidroin gene catalogue.</title>
        <authorList>
            <person name="Kono N."/>
            <person name="Nakamura H."/>
            <person name="Ohtoshi R."/>
            <person name="Moran D.A.P."/>
            <person name="Shinohara A."/>
            <person name="Yoshida Y."/>
            <person name="Fujiwara M."/>
            <person name="Mori M."/>
            <person name="Tomita M."/>
            <person name="Arakawa K."/>
        </authorList>
    </citation>
    <scope>NUCLEOTIDE SEQUENCE [LARGE SCALE GENOMIC DNA]</scope>
</reference>
<gene>
    <name evidence="1" type="ORF">AVEN_189576_1</name>
</gene>
<dbReference type="AlphaFoldDB" id="A0A4Y2KL98"/>
<keyword evidence="2" id="KW-1185">Reference proteome</keyword>
<sequence length="114" mass="12597">MLPPSASCVILFAFFKQKVGLWETISADVFCQTLLRLRRAIMTSGVVTIHDNACHHSVAVTHQLPTQFNSIDTGSSQPSLQAKDGGRPNITVLKYPSPFVKCDSFHTDSARFLF</sequence>
<accession>A0A4Y2KL98</accession>
<organism evidence="1 2">
    <name type="scientific">Araneus ventricosus</name>
    <name type="common">Orbweaver spider</name>
    <name type="synonym">Epeira ventricosa</name>
    <dbReference type="NCBI Taxonomy" id="182803"/>
    <lineage>
        <taxon>Eukaryota</taxon>
        <taxon>Metazoa</taxon>
        <taxon>Ecdysozoa</taxon>
        <taxon>Arthropoda</taxon>
        <taxon>Chelicerata</taxon>
        <taxon>Arachnida</taxon>
        <taxon>Araneae</taxon>
        <taxon>Araneomorphae</taxon>
        <taxon>Entelegynae</taxon>
        <taxon>Araneoidea</taxon>
        <taxon>Araneidae</taxon>
        <taxon>Araneus</taxon>
    </lineage>
</organism>
<proteinExistence type="predicted"/>
<dbReference type="Proteomes" id="UP000499080">
    <property type="component" value="Unassembled WGS sequence"/>
</dbReference>
<comment type="caution">
    <text evidence="1">The sequence shown here is derived from an EMBL/GenBank/DDBJ whole genome shotgun (WGS) entry which is preliminary data.</text>
</comment>
<dbReference type="EMBL" id="BGPR01114945">
    <property type="protein sequence ID" value="GBN02506.1"/>
    <property type="molecule type" value="Genomic_DNA"/>
</dbReference>
<name>A0A4Y2KL98_ARAVE</name>
<protein>
    <submittedName>
        <fullName evidence="1">Uncharacterized protein</fullName>
    </submittedName>
</protein>